<dbReference type="CDD" id="cd15519">
    <property type="entry name" value="PHD1_Lid2p_like"/>
    <property type="match status" value="1"/>
</dbReference>
<organism evidence="7 8">
    <name type="scientific">Seminavis robusta</name>
    <dbReference type="NCBI Taxonomy" id="568900"/>
    <lineage>
        <taxon>Eukaryota</taxon>
        <taxon>Sar</taxon>
        <taxon>Stramenopiles</taxon>
        <taxon>Ochrophyta</taxon>
        <taxon>Bacillariophyta</taxon>
        <taxon>Bacillariophyceae</taxon>
        <taxon>Bacillariophycidae</taxon>
        <taxon>Naviculales</taxon>
        <taxon>Naviculaceae</taxon>
        <taxon>Seminavis</taxon>
    </lineage>
</organism>
<dbReference type="InterPro" id="IPR019787">
    <property type="entry name" value="Znf_PHD-finger"/>
</dbReference>
<dbReference type="SUPFAM" id="SSF57903">
    <property type="entry name" value="FYVE/PHD zinc finger"/>
    <property type="match status" value="1"/>
</dbReference>
<evidence type="ECO:0000313" key="7">
    <source>
        <dbReference type="EMBL" id="CAB9505396.1"/>
    </source>
</evidence>
<proteinExistence type="predicted"/>
<dbReference type="InterPro" id="IPR013083">
    <property type="entry name" value="Znf_RING/FYVE/PHD"/>
</dbReference>
<keyword evidence="3" id="KW-0862">Zinc</keyword>
<feature type="region of interest" description="Disordered" evidence="5">
    <location>
        <begin position="239"/>
        <end position="312"/>
    </location>
</feature>
<evidence type="ECO:0000256" key="3">
    <source>
        <dbReference type="ARBA" id="ARBA00022833"/>
    </source>
</evidence>
<dbReference type="EMBL" id="CAICTM010000228">
    <property type="protein sequence ID" value="CAB9505396.1"/>
    <property type="molecule type" value="Genomic_DNA"/>
</dbReference>
<keyword evidence="2 4" id="KW-0863">Zinc-finger</keyword>
<dbReference type="Gene3D" id="3.30.40.10">
    <property type="entry name" value="Zinc/RING finger domain, C3HC4 (zinc finger)"/>
    <property type="match status" value="1"/>
</dbReference>
<gene>
    <name evidence="7" type="ORF">SEMRO_229_G093120.1</name>
</gene>
<feature type="region of interest" description="Disordered" evidence="5">
    <location>
        <begin position="22"/>
        <end position="41"/>
    </location>
</feature>
<keyword evidence="8" id="KW-1185">Reference proteome</keyword>
<dbReference type="PANTHER" id="PTHR47162:SF10">
    <property type="entry name" value="METHYL-CPG-BINDING DOMAIN-CONTAINING PROTEIN 9 ISOFORM X1"/>
    <property type="match status" value="1"/>
</dbReference>
<dbReference type="Proteomes" id="UP001153069">
    <property type="component" value="Unassembled WGS sequence"/>
</dbReference>
<evidence type="ECO:0000259" key="6">
    <source>
        <dbReference type="PROSITE" id="PS50016"/>
    </source>
</evidence>
<accession>A0A9N8DRG9</accession>
<comment type="caution">
    <text evidence="7">The sequence shown here is derived from an EMBL/GenBank/DDBJ whole genome shotgun (WGS) entry which is preliminary data.</text>
</comment>
<dbReference type="Pfam" id="PF00628">
    <property type="entry name" value="PHD"/>
    <property type="match status" value="1"/>
</dbReference>
<reference evidence="7" key="1">
    <citation type="submission" date="2020-06" db="EMBL/GenBank/DDBJ databases">
        <authorList>
            <consortium name="Plant Systems Biology data submission"/>
        </authorList>
    </citation>
    <scope>NUCLEOTIDE SEQUENCE</scope>
    <source>
        <strain evidence="7">D6</strain>
    </source>
</reference>
<dbReference type="SUPFAM" id="SSF63748">
    <property type="entry name" value="Tudor/PWWP/MBT"/>
    <property type="match status" value="1"/>
</dbReference>
<evidence type="ECO:0000256" key="2">
    <source>
        <dbReference type="ARBA" id="ARBA00022771"/>
    </source>
</evidence>
<evidence type="ECO:0000256" key="5">
    <source>
        <dbReference type="SAM" id="MobiDB-lite"/>
    </source>
</evidence>
<dbReference type="InterPro" id="IPR000313">
    <property type="entry name" value="PWWP_dom"/>
</dbReference>
<dbReference type="InterPro" id="IPR011011">
    <property type="entry name" value="Znf_FYVE_PHD"/>
</dbReference>
<name>A0A9N8DRG9_9STRA</name>
<dbReference type="PANTHER" id="PTHR47162">
    <property type="entry name" value="OS02G0192300 PROTEIN"/>
    <property type="match status" value="1"/>
</dbReference>
<dbReference type="PROSITE" id="PS50016">
    <property type="entry name" value="ZF_PHD_2"/>
    <property type="match status" value="1"/>
</dbReference>
<dbReference type="GO" id="GO:0008270">
    <property type="term" value="F:zinc ion binding"/>
    <property type="evidence" value="ECO:0007669"/>
    <property type="project" value="UniProtKB-KW"/>
</dbReference>
<evidence type="ECO:0000256" key="1">
    <source>
        <dbReference type="ARBA" id="ARBA00022723"/>
    </source>
</evidence>
<protein>
    <submittedName>
        <fullName evidence="7">PHD and RING finger domain-containing protein 1</fullName>
    </submittedName>
</protein>
<keyword evidence="1" id="KW-0479">Metal-binding</keyword>
<feature type="compositionally biased region" description="Low complexity" evidence="5">
    <location>
        <begin position="302"/>
        <end position="312"/>
    </location>
</feature>
<dbReference type="InterPro" id="IPR001965">
    <property type="entry name" value="Znf_PHD"/>
</dbReference>
<sequence length="406" mass="45286">MASASGMFLEDEERRRLIRQLQATGDLSSDGRPTITYSSVDGRSQGNDTGCLICGKDDDHNNLMLCEGCNDEYHTYCLDPPLSAVPEDDWFCDNCRARSTRAAKTSSDGLNEIVNSLPREFTSRFGEVCWANGGSNYGYWPACVFDPRLTEGSARQTAKKNLGKKHLVYFFECHEAPFAVLTNNKILPWYAGLAENLHLGKSARSAGKQRALQFQHALQAAIIEEDKPLHMRLDWNSRSEEQPQLLPIPKKKQKDKEPIDVTHMSPRGKRRSRSQSGEKRARKQKDKKHKDDHLYCRVMKRNSSPGGKNSSKSYTNIGFVRVDSVKTATFSDVRNAINEDLVPDGLAEGTNWKFHISTLGPVSLKQESSMGAVIPFLRSGIGGNAMNAGSIEDPISVFIFEVGEKH</sequence>
<evidence type="ECO:0000313" key="8">
    <source>
        <dbReference type="Proteomes" id="UP001153069"/>
    </source>
</evidence>
<dbReference type="Pfam" id="PF00855">
    <property type="entry name" value="PWWP"/>
    <property type="match status" value="1"/>
</dbReference>
<dbReference type="AlphaFoldDB" id="A0A9N8DRG9"/>
<dbReference type="CDD" id="cd05162">
    <property type="entry name" value="PWWP"/>
    <property type="match status" value="1"/>
</dbReference>
<feature type="domain" description="PHD-type" evidence="6">
    <location>
        <begin position="48"/>
        <end position="98"/>
    </location>
</feature>
<dbReference type="OrthoDB" id="432829at2759"/>
<dbReference type="SMART" id="SM00249">
    <property type="entry name" value="PHD"/>
    <property type="match status" value="1"/>
</dbReference>
<dbReference type="InterPro" id="IPR019786">
    <property type="entry name" value="Zinc_finger_PHD-type_CS"/>
</dbReference>
<dbReference type="PROSITE" id="PS01359">
    <property type="entry name" value="ZF_PHD_1"/>
    <property type="match status" value="1"/>
</dbReference>
<evidence type="ECO:0000256" key="4">
    <source>
        <dbReference type="PROSITE-ProRule" id="PRU00146"/>
    </source>
</evidence>
<dbReference type="Gene3D" id="2.30.30.140">
    <property type="match status" value="1"/>
</dbReference>